<feature type="compositionally biased region" description="Acidic residues" evidence="7">
    <location>
        <begin position="60"/>
        <end position="80"/>
    </location>
</feature>
<dbReference type="InterPro" id="IPR006052">
    <property type="entry name" value="TNF_dom"/>
</dbReference>
<keyword evidence="5" id="KW-1015">Disulfide bond</keyword>
<comment type="similarity">
    <text evidence="2">Belongs to the tumor necrosis factor family.</text>
</comment>
<sequence length="464" mass="51895">MLPAWVDRHGANFENELFDSPDEYAYGSDLDPDVSDDRGLREQETSELLDSGLTSSGMPGEDEEDGQLENEDEEAEDNLGIEDLREVTEDDVDNDGTDDDINFDDGVDMSVAATVPVSGKRRARSISGVTRQGVPIVDEPYVPRRNRSRQPHRIFEQLRQRPVESVTPPTSGEMFRWDVENRKSHTTSQQQQSYGSISIRPYQHGMHASREHHSTTPMPVSYGSHSSVKHQSRNELSAGNPTKPPAQILNRMSRVQATGGENMRERLQQTQRFPKVVGNPGTQKEIVMAPESRVRLRHRKAGASHQAGEPVAKGVHLVKHSPNGVHRNTRHRDWVTKDNASKQAIASRTFSFDGEELTIREPGLYYVYAQVTYDNVHSMNGFKVMVGGQKHISCTVHAQGENTNACFTAGIAEIASPDTRIHVEDIDHSRNHIMYSEKTFFGVFKIGRLPPSSASTHRTARKVV</sequence>
<feature type="domain" description="THD" evidence="8">
    <location>
        <begin position="342"/>
        <end position="446"/>
    </location>
</feature>
<feature type="region of interest" description="Disordered" evidence="7">
    <location>
        <begin position="19"/>
        <end position="105"/>
    </location>
</feature>
<dbReference type="SUPFAM" id="SSF49842">
    <property type="entry name" value="TNF-like"/>
    <property type="match status" value="1"/>
</dbReference>
<dbReference type="PANTHER" id="PTHR15151">
    <property type="entry name" value="PROTEIN EIGER"/>
    <property type="match status" value="1"/>
</dbReference>
<evidence type="ECO:0000256" key="5">
    <source>
        <dbReference type="ARBA" id="ARBA00023157"/>
    </source>
</evidence>
<keyword evidence="10" id="KW-1185">Reference proteome</keyword>
<dbReference type="PROSITE" id="PS00251">
    <property type="entry name" value="THD_1"/>
    <property type="match status" value="1"/>
</dbReference>
<evidence type="ECO:0000256" key="7">
    <source>
        <dbReference type="SAM" id="MobiDB-lite"/>
    </source>
</evidence>
<evidence type="ECO:0000256" key="6">
    <source>
        <dbReference type="ARBA" id="ARBA00023180"/>
    </source>
</evidence>
<comment type="subcellular location">
    <subcellularLocation>
        <location evidence="1">Secreted</location>
    </subcellularLocation>
</comment>
<dbReference type="InterPro" id="IPR021184">
    <property type="entry name" value="TNF_CS"/>
</dbReference>
<proteinExistence type="inferred from homology"/>
<dbReference type="InterPro" id="IPR008983">
    <property type="entry name" value="Tumour_necrosis_fac-like_dom"/>
</dbReference>
<reference evidence="9" key="2">
    <citation type="submission" date="2020-05" db="UniProtKB">
        <authorList>
            <consortium name="EnsemblMetazoa"/>
        </authorList>
    </citation>
    <scope>IDENTIFICATION</scope>
    <source>
        <strain evidence="9">WRAIR2</strain>
    </source>
</reference>
<dbReference type="EnsemblMetazoa" id="ADIR003614-RA">
    <property type="protein sequence ID" value="ADIR003614-PA"/>
    <property type="gene ID" value="ADIR003614"/>
</dbReference>
<reference evidence="10" key="1">
    <citation type="submission" date="2013-03" db="EMBL/GenBank/DDBJ databases">
        <title>The Genome Sequence of Anopheles dirus WRAIR2.</title>
        <authorList>
            <consortium name="The Broad Institute Genomics Platform"/>
            <person name="Neafsey D.E."/>
            <person name="Walton C."/>
            <person name="Walker B."/>
            <person name="Young S.K."/>
            <person name="Zeng Q."/>
            <person name="Gargeya S."/>
            <person name="Fitzgerald M."/>
            <person name="Haas B."/>
            <person name="Abouelleil A."/>
            <person name="Allen A.W."/>
            <person name="Alvarado L."/>
            <person name="Arachchi H.M."/>
            <person name="Berlin A.M."/>
            <person name="Chapman S.B."/>
            <person name="Gainer-Dewar J."/>
            <person name="Goldberg J."/>
            <person name="Griggs A."/>
            <person name="Gujja S."/>
            <person name="Hansen M."/>
            <person name="Howarth C."/>
            <person name="Imamovic A."/>
            <person name="Ireland A."/>
            <person name="Larimer J."/>
            <person name="McCowan C."/>
            <person name="Murphy C."/>
            <person name="Pearson M."/>
            <person name="Poon T.W."/>
            <person name="Priest M."/>
            <person name="Roberts A."/>
            <person name="Saif S."/>
            <person name="Shea T."/>
            <person name="Sisk P."/>
            <person name="Sykes S."/>
            <person name="Wortman J."/>
            <person name="Nusbaum C."/>
            <person name="Birren B."/>
        </authorList>
    </citation>
    <scope>NUCLEOTIDE SEQUENCE [LARGE SCALE GENOMIC DNA]</scope>
    <source>
        <strain evidence="10">WRAIR2</strain>
    </source>
</reference>
<dbReference type="Proteomes" id="UP000075884">
    <property type="component" value="Unassembled WGS sequence"/>
</dbReference>
<feature type="region of interest" description="Disordered" evidence="7">
    <location>
        <begin position="206"/>
        <end position="247"/>
    </location>
</feature>
<dbReference type="InterPro" id="IPR051748">
    <property type="entry name" value="TNF_Ligand_Superfamily"/>
</dbReference>
<keyword evidence="6" id="KW-0325">Glycoprotein</keyword>
<dbReference type="Pfam" id="PF00229">
    <property type="entry name" value="TNF"/>
    <property type="match status" value="1"/>
</dbReference>
<dbReference type="STRING" id="7168.A0A182N7J0"/>
<dbReference type="VEuPathDB" id="VectorBase:ADIR003614"/>
<accession>A0A182N7J0</accession>
<dbReference type="PANTHER" id="PTHR15151:SF24">
    <property type="entry name" value="A PROLIFERATION-INDUCING LIGAND-LIKE PROTEIN-RELATED"/>
    <property type="match status" value="1"/>
</dbReference>
<dbReference type="GO" id="GO:0016020">
    <property type="term" value="C:membrane"/>
    <property type="evidence" value="ECO:0007669"/>
    <property type="project" value="InterPro"/>
</dbReference>
<dbReference type="Gene3D" id="2.60.120.40">
    <property type="match status" value="1"/>
</dbReference>
<feature type="compositionally biased region" description="Basic and acidic residues" evidence="7">
    <location>
        <begin position="35"/>
        <end position="44"/>
    </location>
</feature>
<evidence type="ECO:0000256" key="4">
    <source>
        <dbReference type="ARBA" id="ARBA00022525"/>
    </source>
</evidence>
<evidence type="ECO:0000256" key="1">
    <source>
        <dbReference type="ARBA" id="ARBA00004613"/>
    </source>
</evidence>
<name>A0A182N7J0_9DIPT</name>
<evidence type="ECO:0000313" key="9">
    <source>
        <dbReference type="EnsemblMetazoa" id="ADIR003614-PA"/>
    </source>
</evidence>
<evidence type="ECO:0000256" key="2">
    <source>
        <dbReference type="ARBA" id="ARBA00008670"/>
    </source>
</evidence>
<dbReference type="AlphaFoldDB" id="A0A182N7J0"/>
<dbReference type="GO" id="GO:0005164">
    <property type="term" value="F:tumor necrosis factor receptor binding"/>
    <property type="evidence" value="ECO:0007669"/>
    <property type="project" value="InterPro"/>
</dbReference>
<evidence type="ECO:0000259" key="8">
    <source>
        <dbReference type="Pfam" id="PF00229"/>
    </source>
</evidence>
<organism evidence="9 10">
    <name type="scientific">Anopheles dirus</name>
    <dbReference type="NCBI Taxonomy" id="7168"/>
    <lineage>
        <taxon>Eukaryota</taxon>
        <taxon>Metazoa</taxon>
        <taxon>Ecdysozoa</taxon>
        <taxon>Arthropoda</taxon>
        <taxon>Hexapoda</taxon>
        <taxon>Insecta</taxon>
        <taxon>Pterygota</taxon>
        <taxon>Neoptera</taxon>
        <taxon>Endopterygota</taxon>
        <taxon>Diptera</taxon>
        <taxon>Nematocera</taxon>
        <taxon>Culicoidea</taxon>
        <taxon>Culicidae</taxon>
        <taxon>Anophelinae</taxon>
        <taxon>Anopheles</taxon>
    </lineage>
</organism>
<evidence type="ECO:0000256" key="3">
    <source>
        <dbReference type="ARBA" id="ARBA00022514"/>
    </source>
</evidence>
<feature type="compositionally biased region" description="Polar residues" evidence="7">
    <location>
        <begin position="215"/>
        <end position="226"/>
    </location>
</feature>
<feature type="compositionally biased region" description="Acidic residues" evidence="7">
    <location>
        <begin position="88"/>
        <end position="105"/>
    </location>
</feature>
<feature type="compositionally biased region" description="Polar residues" evidence="7">
    <location>
        <begin position="46"/>
        <end position="57"/>
    </location>
</feature>
<dbReference type="GO" id="GO:0005615">
    <property type="term" value="C:extracellular space"/>
    <property type="evidence" value="ECO:0007669"/>
    <property type="project" value="UniProtKB-KW"/>
</dbReference>
<protein>
    <recommendedName>
        <fullName evidence="8">THD domain-containing protein</fullName>
    </recommendedName>
</protein>
<evidence type="ECO:0000313" key="10">
    <source>
        <dbReference type="Proteomes" id="UP000075884"/>
    </source>
</evidence>
<keyword evidence="3" id="KW-0202">Cytokine</keyword>
<dbReference type="GO" id="GO:0005125">
    <property type="term" value="F:cytokine activity"/>
    <property type="evidence" value="ECO:0007669"/>
    <property type="project" value="UniProtKB-KW"/>
</dbReference>
<keyword evidence="4" id="KW-0964">Secreted</keyword>
<dbReference type="GO" id="GO:0006955">
    <property type="term" value="P:immune response"/>
    <property type="evidence" value="ECO:0007669"/>
    <property type="project" value="InterPro"/>
</dbReference>